<reference evidence="1 2" key="1">
    <citation type="journal article" date="2018" name="Nat. Ecol. Evol.">
        <title>Pezizomycetes genomes reveal the molecular basis of ectomycorrhizal truffle lifestyle.</title>
        <authorList>
            <person name="Murat C."/>
            <person name="Payen T."/>
            <person name="Noel B."/>
            <person name="Kuo A."/>
            <person name="Morin E."/>
            <person name="Chen J."/>
            <person name="Kohler A."/>
            <person name="Krizsan K."/>
            <person name="Balestrini R."/>
            <person name="Da Silva C."/>
            <person name="Montanini B."/>
            <person name="Hainaut M."/>
            <person name="Levati E."/>
            <person name="Barry K.W."/>
            <person name="Belfiori B."/>
            <person name="Cichocki N."/>
            <person name="Clum A."/>
            <person name="Dockter R.B."/>
            <person name="Fauchery L."/>
            <person name="Guy J."/>
            <person name="Iotti M."/>
            <person name="Le Tacon F."/>
            <person name="Lindquist E.A."/>
            <person name="Lipzen A."/>
            <person name="Malagnac F."/>
            <person name="Mello A."/>
            <person name="Molinier V."/>
            <person name="Miyauchi S."/>
            <person name="Poulain J."/>
            <person name="Riccioni C."/>
            <person name="Rubini A."/>
            <person name="Sitrit Y."/>
            <person name="Splivallo R."/>
            <person name="Traeger S."/>
            <person name="Wang M."/>
            <person name="Zifcakova L."/>
            <person name="Wipf D."/>
            <person name="Zambonelli A."/>
            <person name="Paolocci F."/>
            <person name="Nowrousian M."/>
            <person name="Ottonello S."/>
            <person name="Baldrian P."/>
            <person name="Spatafora J.W."/>
            <person name="Henrissat B."/>
            <person name="Nagy L.G."/>
            <person name="Aury J.M."/>
            <person name="Wincker P."/>
            <person name="Grigoriev I.V."/>
            <person name="Bonfante P."/>
            <person name="Martin F.M."/>
        </authorList>
    </citation>
    <scope>NUCLEOTIDE SEQUENCE [LARGE SCALE GENOMIC DNA]</scope>
    <source>
        <strain evidence="1 2">120613-1</strain>
    </source>
</reference>
<protein>
    <submittedName>
        <fullName evidence="1">Uncharacterized protein</fullName>
    </submittedName>
</protein>
<accession>A0A3N4K5U0</accession>
<evidence type="ECO:0000313" key="2">
    <source>
        <dbReference type="Proteomes" id="UP000276215"/>
    </source>
</evidence>
<evidence type="ECO:0000313" key="1">
    <source>
        <dbReference type="EMBL" id="RPB01285.1"/>
    </source>
</evidence>
<dbReference type="AlphaFoldDB" id="A0A3N4K5U0"/>
<gene>
    <name evidence="1" type="ORF">L873DRAFT_1803785</name>
</gene>
<name>A0A3N4K5U0_9PEZI</name>
<sequence length="62" mass="6568">MKTTGFGTTVSDHTFKIPVAGPELAGLYNNVFVGAGRFVVNASYINPGSDKLVIGLIIRITQ</sequence>
<keyword evidence="2" id="KW-1185">Reference proteome</keyword>
<proteinExistence type="predicted"/>
<dbReference type="EMBL" id="ML120374">
    <property type="protein sequence ID" value="RPB01285.1"/>
    <property type="molecule type" value="Genomic_DNA"/>
</dbReference>
<organism evidence="1 2">
    <name type="scientific">Choiromyces venosus 120613-1</name>
    <dbReference type="NCBI Taxonomy" id="1336337"/>
    <lineage>
        <taxon>Eukaryota</taxon>
        <taxon>Fungi</taxon>
        <taxon>Dikarya</taxon>
        <taxon>Ascomycota</taxon>
        <taxon>Pezizomycotina</taxon>
        <taxon>Pezizomycetes</taxon>
        <taxon>Pezizales</taxon>
        <taxon>Tuberaceae</taxon>
        <taxon>Choiromyces</taxon>
    </lineage>
</organism>
<dbReference type="Proteomes" id="UP000276215">
    <property type="component" value="Unassembled WGS sequence"/>
</dbReference>
<dbReference type="OrthoDB" id="2544694at2759"/>